<dbReference type="EMBL" id="LXQA010139335">
    <property type="protein sequence ID" value="MCI24051.1"/>
    <property type="molecule type" value="Genomic_DNA"/>
</dbReference>
<protein>
    <submittedName>
        <fullName evidence="2">Uncharacterized protein</fullName>
    </submittedName>
</protein>
<dbReference type="AlphaFoldDB" id="A0A392QI15"/>
<reference evidence="2 3" key="1">
    <citation type="journal article" date="2018" name="Front. Plant Sci.">
        <title>Red Clover (Trifolium pratense) and Zigzag Clover (T. medium) - A Picture of Genomic Similarities and Differences.</title>
        <authorList>
            <person name="Dluhosova J."/>
            <person name="Istvanek J."/>
            <person name="Nedelnik J."/>
            <person name="Repkova J."/>
        </authorList>
    </citation>
    <scope>NUCLEOTIDE SEQUENCE [LARGE SCALE GENOMIC DNA]</scope>
    <source>
        <strain evidence="3">cv. 10/8</strain>
        <tissue evidence="2">Leaf</tissue>
    </source>
</reference>
<feature type="region of interest" description="Disordered" evidence="1">
    <location>
        <begin position="1"/>
        <end position="54"/>
    </location>
</feature>
<accession>A0A392QI15</accession>
<name>A0A392QI15_9FABA</name>
<evidence type="ECO:0000313" key="2">
    <source>
        <dbReference type="EMBL" id="MCI24051.1"/>
    </source>
</evidence>
<evidence type="ECO:0000313" key="3">
    <source>
        <dbReference type="Proteomes" id="UP000265520"/>
    </source>
</evidence>
<proteinExistence type="predicted"/>
<sequence length="54" mass="6060">TMKFRKLRDFPSSPPPPATSPNPGPARVPPKSHSPVPARRFHAPSLHRGRTWRP</sequence>
<feature type="compositionally biased region" description="Basic residues" evidence="1">
    <location>
        <begin position="39"/>
        <end position="54"/>
    </location>
</feature>
<comment type="caution">
    <text evidence="2">The sequence shown here is derived from an EMBL/GenBank/DDBJ whole genome shotgun (WGS) entry which is preliminary data.</text>
</comment>
<feature type="compositionally biased region" description="Pro residues" evidence="1">
    <location>
        <begin position="12"/>
        <end position="28"/>
    </location>
</feature>
<dbReference type="Proteomes" id="UP000265520">
    <property type="component" value="Unassembled WGS sequence"/>
</dbReference>
<evidence type="ECO:0000256" key="1">
    <source>
        <dbReference type="SAM" id="MobiDB-lite"/>
    </source>
</evidence>
<keyword evidence="3" id="KW-1185">Reference proteome</keyword>
<organism evidence="2 3">
    <name type="scientific">Trifolium medium</name>
    <dbReference type="NCBI Taxonomy" id="97028"/>
    <lineage>
        <taxon>Eukaryota</taxon>
        <taxon>Viridiplantae</taxon>
        <taxon>Streptophyta</taxon>
        <taxon>Embryophyta</taxon>
        <taxon>Tracheophyta</taxon>
        <taxon>Spermatophyta</taxon>
        <taxon>Magnoliopsida</taxon>
        <taxon>eudicotyledons</taxon>
        <taxon>Gunneridae</taxon>
        <taxon>Pentapetalae</taxon>
        <taxon>rosids</taxon>
        <taxon>fabids</taxon>
        <taxon>Fabales</taxon>
        <taxon>Fabaceae</taxon>
        <taxon>Papilionoideae</taxon>
        <taxon>50 kb inversion clade</taxon>
        <taxon>NPAAA clade</taxon>
        <taxon>Hologalegina</taxon>
        <taxon>IRL clade</taxon>
        <taxon>Trifolieae</taxon>
        <taxon>Trifolium</taxon>
    </lineage>
</organism>
<feature type="non-terminal residue" evidence="2">
    <location>
        <position position="1"/>
    </location>
</feature>